<evidence type="ECO:0000313" key="1">
    <source>
        <dbReference type="EMBL" id="NRF66507.1"/>
    </source>
</evidence>
<sequence length="627" mass="69849">MADIDRLLTLESRAAVRTQLASLRAPLTLPQAQNLRERIVALEPAPKQLRLAIVHTYTSDLLQPWLDLNAAMAGFTPETYHAPYGLALQEASPGSALVAHRPDLTLLMLRREDLHPDLARPIVGLSPERRDALRAACLAQVREWLSAFRAQPVGQLLLTLLPPVAPPSLGLYDTLAESSEAAWWSTLKVEIAAWMRAECPASLLLDLDETMLQVGRANFFDRRYWYSSRYPFTAAAAMEFTQRVIAVGELKAARQAKVLVLDADNTLWGGIVGEDGFDGIALGPDYPGNAYVEFQRRILDFQQRGFILAMCSKNNPADVEQVLRDHPHQLLRAEHFAARRVNWEPKADNLVSLAKELNLGLESFIFVDDSDHECAAVRHRLPEVEVVQVPARAVDVPGCLDRIARLEVLSLTAEDQAKTQMYAQEQRRRELAEELGAGGGGDYLARLQMKMQVGLDERGHLVRLAQLTRKTNQFNLTTRRYDDEQMRAALESDQWLVFHFSLADVFGDSGIVGLAMWRMAEAGAAELDTFLMSCRVIGRQAEAAFLHAQMRLLAERGVQQLVADYLPTAKNDLVKHFLPEQGFELGADGRYRRDLHAQPASDAAAFPIEVNFATSLSIEPRLTGVPA</sequence>
<dbReference type="SUPFAM" id="SSF56784">
    <property type="entry name" value="HAD-like"/>
    <property type="match status" value="1"/>
</dbReference>
<dbReference type="NCBIfam" id="TIGR01681">
    <property type="entry name" value="HAD-SF-IIIC"/>
    <property type="match status" value="1"/>
</dbReference>
<keyword evidence="2" id="KW-1185">Reference proteome</keyword>
<dbReference type="Gene3D" id="3.40.50.1110">
    <property type="entry name" value="SGNH hydrolase"/>
    <property type="match status" value="1"/>
</dbReference>
<evidence type="ECO:0000313" key="2">
    <source>
        <dbReference type="Proteomes" id="UP000737171"/>
    </source>
</evidence>
<dbReference type="NCBIfam" id="TIGR01686">
    <property type="entry name" value="FkbH"/>
    <property type="match status" value="1"/>
</dbReference>
<dbReference type="InterPro" id="IPR036514">
    <property type="entry name" value="SGNH_hydro_sf"/>
</dbReference>
<name>A0ABX2ED79_9BURK</name>
<proteinExistence type="predicted"/>
<dbReference type="InterPro" id="IPR010037">
    <property type="entry name" value="FkbH_domain"/>
</dbReference>
<dbReference type="InterPro" id="IPR023214">
    <property type="entry name" value="HAD_sf"/>
</dbReference>
<dbReference type="EMBL" id="JABRWJ010000002">
    <property type="protein sequence ID" value="NRF66507.1"/>
    <property type="molecule type" value="Genomic_DNA"/>
</dbReference>
<organism evidence="1 2">
    <name type="scientific">Pseudaquabacterium terrae</name>
    <dbReference type="NCBI Taxonomy" id="2732868"/>
    <lineage>
        <taxon>Bacteria</taxon>
        <taxon>Pseudomonadati</taxon>
        <taxon>Pseudomonadota</taxon>
        <taxon>Betaproteobacteria</taxon>
        <taxon>Burkholderiales</taxon>
        <taxon>Sphaerotilaceae</taxon>
        <taxon>Pseudaquabacterium</taxon>
    </lineage>
</organism>
<accession>A0ABX2ED79</accession>
<dbReference type="Gene3D" id="3.40.50.1000">
    <property type="entry name" value="HAD superfamily/HAD-like"/>
    <property type="match status" value="1"/>
</dbReference>
<dbReference type="Proteomes" id="UP000737171">
    <property type="component" value="Unassembled WGS sequence"/>
</dbReference>
<gene>
    <name evidence="1" type="ORF">HLB44_05890</name>
</gene>
<dbReference type="InterPro" id="IPR010033">
    <property type="entry name" value="HAD_SF_ppase_IIIC"/>
</dbReference>
<dbReference type="RefSeq" id="WP_173121636.1">
    <property type="nucleotide sequence ID" value="NZ_JABRWJ010000002.1"/>
</dbReference>
<reference evidence="1 2" key="1">
    <citation type="submission" date="2020-05" db="EMBL/GenBank/DDBJ databases">
        <title>Aquincola sp. isolate from soil.</title>
        <authorList>
            <person name="Han J."/>
            <person name="Kim D.-U."/>
        </authorList>
    </citation>
    <scope>NUCLEOTIDE SEQUENCE [LARGE SCALE GENOMIC DNA]</scope>
    <source>
        <strain evidence="1 2">S2</strain>
    </source>
</reference>
<comment type="caution">
    <text evidence="1">The sequence shown here is derived from an EMBL/GenBank/DDBJ whole genome shotgun (WGS) entry which is preliminary data.</text>
</comment>
<dbReference type="InterPro" id="IPR036412">
    <property type="entry name" value="HAD-like_sf"/>
</dbReference>
<protein>
    <submittedName>
        <fullName evidence="1">HAD-IIIC family phosphatase</fullName>
    </submittedName>
</protein>